<evidence type="ECO:0000313" key="2">
    <source>
        <dbReference type="EMBL" id="KAK7539611.1"/>
    </source>
</evidence>
<proteinExistence type="predicted"/>
<organism evidence="2 3">
    <name type="scientific">Phyllosticta citribraziliensis</name>
    <dbReference type="NCBI Taxonomy" id="989973"/>
    <lineage>
        <taxon>Eukaryota</taxon>
        <taxon>Fungi</taxon>
        <taxon>Dikarya</taxon>
        <taxon>Ascomycota</taxon>
        <taxon>Pezizomycotina</taxon>
        <taxon>Dothideomycetes</taxon>
        <taxon>Dothideomycetes incertae sedis</taxon>
        <taxon>Botryosphaeriales</taxon>
        <taxon>Phyllostictaceae</taxon>
        <taxon>Phyllosticta</taxon>
    </lineage>
</organism>
<dbReference type="Proteomes" id="UP001360953">
    <property type="component" value="Unassembled WGS sequence"/>
</dbReference>
<dbReference type="EMBL" id="JBBPEH010000004">
    <property type="protein sequence ID" value="KAK7539611.1"/>
    <property type="molecule type" value="Genomic_DNA"/>
</dbReference>
<accession>A0ABR1LYI9</accession>
<keyword evidence="3" id="KW-1185">Reference proteome</keyword>
<dbReference type="GeneID" id="92028025"/>
<feature type="region of interest" description="Disordered" evidence="1">
    <location>
        <begin position="105"/>
        <end position="125"/>
    </location>
</feature>
<dbReference type="RefSeq" id="XP_066656882.1">
    <property type="nucleotide sequence ID" value="XM_066795119.1"/>
</dbReference>
<protein>
    <submittedName>
        <fullName evidence="2">Uncharacterized protein</fullName>
    </submittedName>
</protein>
<comment type="caution">
    <text evidence="2">The sequence shown here is derived from an EMBL/GenBank/DDBJ whole genome shotgun (WGS) entry which is preliminary data.</text>
</comment>
<name>A0ABR1LYI9_9PEZI</name>
<reference evidence="2 3" key="1">
    <citation type="submission" date="2024-04" db="EMBL/GenBank/DDBJ databases">
        <title>Phyllosticta paracitricarpa is synonymous to the EU quarantine fungus P. citricarpa based on phylogenomic analyses.</title>
        <authorList>
            <consortium name="Lawrence Berkeley National Laboratory"/>
            <person name="Van ingen-buijs V.A."/>
            <person name="Van westerhoven A.C."/>
            <person name="Haridas S."/>
            <person name="Skiadas P."/>
            <person name="Martin F."/>
            <person name="Groenewald J.Z."/>
            <person name="Crous P.W."/>
            <person name="Seidl M.F."/>
        </authorList>
    </citation>
    <scope>NUCLEOTIDE SEQUENCE [LARGE SCALE GENOMIC DNA]</scope>
    <source>
        <strain evidence="2 3">CPC 17464</strain>
    </source>
</reference>
<gene>
    <name evidence="2" type="ORF">J3D65DRAFT_286223</name>
</gene>
<evidence type="ECO:0000256" key="1">
    <source>
        <dbReference type="SAM" id="MobiDB-lite"/>
    </source>
</evidence>
<sequence>MAHFHHPTGLFYTCLEFRRIFVGHFRVLPLWYESHGSDAGSGAMGRIYAGTLSKEAFEISDQLAKHVSLVEPFEDIKLDSMEDRNSAYKNFELAYRLIFPTQRPLKRSLSPDSEPETAEKRRRVADENVLTERPRDIFNRNKVCLVLRLRLFSLINATIDTLDWINNFLQTKPERLVKVFDGSPLSTFEDIPPMQYDIVSLVRLAFASQPHGNFDMLQKSVQYASFMPCLEIIQGLRSPVGRVLFLVQDMINQTCMPTLAANREKLLERLDVARACSQKLMEQCQKLGKHQYDVLNPFWE</sequence>
<evidence type="ECO:0000313" key="3">
    <source>
        <dbReference type="Proteomes" id="UP001360953"/>
    </source>
</evidence>